<feature type="non-terminal residue" evidence="1">
    <location>
        <position position="61"/>
    </location>
</feature>
<evidence type="ECO:0000313" key="2">
    <source>
        <dbReference type="Proteomes" id="UP000007800"/>
    </source>
</evidence>
<dbReference type="RefSeq" id="XP_002773489.1">
    <property type="nucleotide sequence ID" value="XM_002773443.1"/>
</dbReference>
<dbReference type="EMBL" id="GG680969">
    <property type="protein sequence ID" value="EER05305.1"/>
    <property type="molecule type" value="Genomic_DNA"/>
</dbReference>
<protein>
    <submittedName>
        <fullName evidence="1">Uncharacterized protein</fullName>
    </submittedName>
</protein>
<dbReference type="AlphaFoldDB" id="C5LDH3"/>
<gene>
    <name evidence="1" type="ORF">Pmar_PMAR027945</name>
</gene>
<keyword evidence="2" id="KW-1185">Reference proteome</keyword>
<reference evidence="1 2" key="1">
    <citation type="submission" date="2008-07" db="EMBL/GenBank/DDBJ databases">
        <authorList>
            <person name="El-Sayed N."/>
            <person name="Caler E."/>
            <person name="Inman J."/>
            <person name="Amedeo P."/>
            <person name="Hass B."/>
            <person name="Wortman J."/>
        </authorList>
    </citation>
    <scope>NUCLEOTIDE SEQUENCE [LARGE SCALE GENOMIC DNA]</scope>
    <source>
        <strain evidence="2">ATCC 50983 / TXsc</strain>
    </source>
</reference>
<proteinExistence type="predicted"/>
<name>C5LDH3_PERM5</name>
<dbReference type="InParanoid" id="C5LDH3"/>
<evidence type="ECO:0000313" key="1">
    <source>
        <dbReference type="EMBL" id="EER05305.1"/>
    </source>
</evidence>
<sequence>TRRPAMKTNPFGIPMYELRSGPHETKHILDHRHAHHDRDPDAVDFPKSFRDVAKRRDNWEE</sequence>
<dbReference type="GeneID" id="9041077"/>
<feature type="non-terminal residue" evidence="1">
    <location>
        <position position="1"/>
    </location>
</feature>
<accession>C5LDH3</accession>
<organism evidence="2">
    <name type="scientific">Perkinsus marinus (strain ATCC 50983 / TXsc)</name>
    <dbReference type="NCBI Taxonomy" id="423536"/>
    <lineage>
        <taxon>Eukaryota</taxon>
        <taxon>Sar</taxon>
        <taxon>Alveolata</taxon>
        <taxon>Perkinsozoa</taxon>
        <taxon>Perkinsea</taxon>
        <taxon>Perkinsida</taxon>
        <taxon>Perkinsidae</taxon>
        <taxon>Perkinsus</taxon>
    </lineage>
</organism>
<dbReference type="Proteomes" id="UP000007800">
    <property type="component" value="Unassembled WGS sequence"/>
</dbReference>